<dbReference type="Proteomes" id="UP000001070">
    <property type="component" value="Unassembled WGS sequence"/>
</dbReference>
<dbReference type="PANTHER" id="PTHR36694:SF11">
    <property type="entry name" value="LP21121P-RELATED"/>
    <property type="match status" value="1"/>
</dbReference>
<keyword evidence="1" id="KW-1133">Transmembrane helix</keyword>
<sequence>MAILESCCFWKTVRKGSYACAFYTLIYFGLSTLMFTVYLKEEQAFLLGQRKQPLGESILEKGDVTIVTVIFNVLFLFCSTLMVLSSVLLIVGLRNNKRQLLLPWIGLMLCDLLIEIAHLVHLSLSGRVIFDPIVGFIFTIDFFILCLNLYCLLCVISQYQAYRLERAEQRQHPALSATVVYTAPTKLSKSKRQLLAAENASGKGKRQPHRMLAASPLITSQRPTNCSTITEEEEQMQQCCKAAASAVNGNVDCGQISEKPTSNSFNADASMGGNLPIITLDPDTLE</sequence>
<reference evidence="2 3" key="1">
    <citation type="journal article" date="2007" name="Nature">
        <title>Evolution of genes and genomes on the Drosophila phylogeny.</title>
        <authorList>
            <consortium name="Drosophila 12 Genomes Consortium"/>
            <person name="Clark A.G."/>
            <person name="Eisen M.B."/>
            <person name="Smith D.R."/>
            <person name="Bergman C.M."/>
            <person name="Oliver B."/>
            <person name="Markow T.A."/>
            <person name="Kaufman T.C."/>
            <person name="Kellis M."/>
            <person name="Gelbart W."/>
            <person name="Iyer V.N."/>
            <person name="Pollard D.A."/>
            <person name="Sackton T.B."/>
            <person name="Larracuente A.M."/>
            <person name="Singh N.D."/>
            <person name="Abad J.P."/>
            <person name="Abt D.N."/>
            <person name="Adryan B."/>
            <person name="Aguade M."/>
            <person name="Akashi H."/>
            <person name="Anderson W.W."/>
            <person name="Aquadro C.F."/>
            <person name="Ardell D.H."/>
            <person name="Arguello R."/>
            <person name="Artieri C.G."/>
            <person name="Barbash D.A."/>
            <person name="Barker D."/>
            <person name="Barsanti P."/>
            <person name="Batterham P."/>
            <person name="Batzoglou S."/>
            <person name="Begun D."/>
            <person name="Bhutkar A."/>
            <person name="Blanco E."/>
            <person name="Bosak S.A."/>
            <person name="Bradley R.K."/>
            <person name="Brand A.D."/>
            <person name="Brent M.R."/>
            <person name="Brooks A.N."/>
            <person name="Brown R.H."/>
            <person name="Butlin R.K."/>
            <person name="Caggese C."/>
            <person name="Calvi B.R."/>
            <person name="Bernardo de Carvalho A."/>
            <person name="Caspi A."/>
            <person name="Castrezana S."/>
            <person name="Celniker S.E."/>
            <person name="Chang J.L."/>
            <person name="Chapple C."/>
            <person name="Chatterji S."/>
            <person name="Chinwalla A."/>
            <person name="Civetta A."/>
            <person name="Clifton S.W."/>
            <person name="Comeron J.M."/>
            <person name="Costello J.C."/>
            <person name="Coyne J.A."/>
            <person name="Daub J."/>
            <person name="David R.G."/>
            <person name="Delcher A.L."/>
            <person name="Delehaunty K."/>
            <person name="Do C.B."/>
            <person name="Ebling H."/>
            <person name="Edwards K."/>
            <person name="Eickbush T."/>
            <person name="Evans J.D."/>
            <person name="Filipski A."/>
            <person name="Findeiss S."/>
            <person name="Freyhult E."/>
            <person name="Fulton L."/>
            <person name="Fulton R."/>
            <person name="Garcia A.C."/>
            <person name="Gardiner A."/>
            <person name="Garfield D.A."/>
            <person name="Garvin B.E."/>
            <person name="Gibson G."/>
            <person name="Gilbert D."/>
            <person name="Gnerre S."/>
            <person name="Godfrey J."/>
            <person name="Good R."/>
            <person name="Gotea V."/>
            <person name="Gravely B."/>
            <person name="Greenberg A.J."/>
            <person name="Griffiths-Jones S."/>
            <person name="Gross S."/>
            <person name="Guigo R."/>
            <person name="Gustafson E.A."/>
            <person name="Haerty W."/>
            <person name="Hahn M.W."/>
            <person name="Halligan D.L."/>
            <person name="Halpern A.L."/>
            <person name="Halter G.M."/>
            <person name="Han M.V."/>
            <person name="Heger A."/>
            <person name="Hillier L."/>
            <person name="Hinrichs A.S."/>
            <person name="Holmes I."/>
            <person name="Hoskins R.A."/>
            <person name="Hubisz M.J."/>
            <person name="Hultmark D."/>
            <person name="Huntley M.A."/>
            <person name="Jaffe D.B."/>
            <person name="Jagadeeshan S."/>
            <person name="Jeck W.R."/>
            <person name="Johnson J."/>
            <person name="Jones C.D."/>
            <person name="Jordan W.C."/>
            <person name="Karpen G.H."/>
            <person name="Kataoka E."/>
            <person name="Keightley P.D."/>
            <person name="Kheradpour P."/>
            <person name="Kirkness E.F."/>
            <person name="Koerich L.B."/>
            <person name="Kristiansen K."/>
            <person name="Kudrna D."/>
            <person name="Kulathinal R.J."/>
            <person name="Kumar S."/>
            <person name="Kwok R."/>
            <person name="Lander E."/>
            <person name="Langley C.H."/>
            <person name="Lapoint R."/>
            <person name="Lazzaro B.P."/>
            <person name="Lee S.J."/>
            <person name="Levesque L."/>
            <person name="Li R."/>
            <person name="Lin C.F."/>
            <person name="Lin M.F."/>
            <person name="Lindblad-Toh K."/>
            <person name="Llopart A."/>
            <person name="Long M."/>
            <person name="Low L."/>
            <person name="Lozovsky E."/>
            <person name="Lu J."/>
            <person name="Luo M."/>
            <person name="Machado C.A."/>
            <person name="Makalowski W."/>
            <person name="Marzo M."/>
            <person name="Matsuda M."/>
            <person name="Matzkin L."/>
            <person name="McAllister B."/>
            <person name="McBride C.S."/>
            <person name="McKernan B."/>
            <person name="McKernan K."/>
            <person name="Mendez-Lago M."/>
            <person name="Minx P."/>
            <person name="Mollenhauer M.U."/>
            <person name="Montooth K."/>
            <person name="Mount S.M."/>
            <person name="Mu X."/>
            <person name="Myers E."/>
            <person name="Negre B."/>
            <person name="Newfeld S."/>
            <person name="Nielsen R."/>
            <person name="Noor M.A."/>
            <person name="O'Grady P."/>
            <person name="Pachter L."/>
            <person name="Papaceit M."/>
            <person name="Parisi M.J."/>
            <person name="Parisi M."/>
            <person name="Parts L."/>
            <person name="Pedersen J.S."/>
            <person name="Pesole G."/>
            <person name="Phillippy A.M."/>
            <person name="Ponting C.P."/>
            <person name="Pop M."/>
            <person name="Porcelli D."/>
            <person name="Powell J.R."/>
            <person name="Prohaska S."/>
            <person name="Pruitt K."/>
            <person name="Puig M."/>
            <person name="Quesneville H."/>
            <person name="Ram K.R."/>
            <person name="Rand D."/>
            <person name="Rasmussen M.D."/>
            <person name="Reed L.K."/>
            <person name="Reenan R."/>
            <person name="Reily A."/>
            <person name="Remington K.A."/>
            <person name="Rieger T.T."/>
            <person name="Ritchie M.G."/>
            <person name="Robin C."/>
            <person name="Rogers Y.H."/>
            <person name="Rohde C."/>
            <person name="Rozas J."/>
            <person name="Rubenfield M.J."/>
            <person name="Ruiz A."/>
            <person name="Russo S."/>
            <person name="Salzberg S.L."/>
            <person name="Sanchez-Gracia A."/>
            <person name="Saranga D.J."/>
            <person name="Sato H."/>
            <person name="Schaeffer S.W."/>
            <person name="Schatz M.C."/>
            <person name="Schlenke T."/>
            <person name="Schwartz R."/>
            <person name="Segarra C."/>
            <person name="Singh R.S."/>
            <person name="Sirot L."/>
            <person name="Sirota M."/>
            <person name="Sisneros N.B."/>
            <person name="Smith C.D."/>
            <person name="Smith T.F."/>
            <person name="Spieth J."/>
            <person name="Stage D.E."/>
            <person name="Stark A."/>
            <person name="Stephan W."/>
            <person name="Strausberg R.L."/>
            <person name="Strempel S."/>
            <person name="Sturgill D."/>
            <person name="Sutton G."/>
            <person name="Sutton G.G."/>
            <person name="Tao W."/>
            <person name="Teichmann S."/>
            <person name="Tobari Y.N."/>
            <person name="Tomimura Y."/>
            <person name="Tsolas J.M."/>
            <person name="Valente V.L."/>
            <person name="Venter E."/>
            <person name="Venter J.C."/>
            <person name="Vicario S."/>
            <person name="Vieira F.G."/>
            <person name="Vilella A.J."/>
            <person name="Villasante A."/>
            <person name="Walenz B."/>
            <person name="Wang J."/>
            <person name="Wasserman M."/>
            <person name="Watts T."/>
            <person name="Wilson D."/>
            <person name="Wilson R.K."/>
            <person name="Wing R.A."/>
            <person name="Wolfner M.F."/>
            <person name="Wong A."/>
            <person name="Wong G.K."/>
            <person name="Wu C.I."/>
            <person name="Wu G."/>
            <person name="Yamamoto D."/>
            <person name="Yang H.P."/>
            <person name="Yang S.P."/>
            <person name="Yorke J.A."/>
            <person name="Yoshida K."/>
            <person name="Zdobnov E."/>
            <person name="Zhang P."/>
            <person name="Zhang Y."/>
            <person name="Zimin A.V."/>
            <person name="Baldwin J."/>
            <person name="Abdouelleil A."/>
            <person name="Abdulkadir J."/>
            <person name="Abebe A."/>
            <person name="Abera B."/>
            <person name="Abreu J."/>
            <person name="Acer S.C."/>
            <person name="Aftuck L."/>
            <person name="Alexander A."/>
            <person name="An P."/>
            <person name="Anderson E."/>
            <person name="Anderson S."/>
            <person name="Arachi H."/>
            <person name="Azer M."/>
            <person name="Bachantsang P."/>
            <person name="Barry A."/>
            <person name="Bayul T."/>
            <person name="Berlin A."/>
            <person name="Bessette D."/>
            <person name="Bloom T."/>
            <person name="Blye J."/>
            <person name="Boguslavskiy L."/>
            <person name="Bonnet C."/>
            <person name="Boukhgalter B."/>
            <person name="Bourzgui I."/>
            <person name="Brown A."/>
            <person name="Cahill P."/>
            <person name="Channer S."/>
            <person name="Cheshatsang Y."/>
            <person name="Chuda L."/>
            <person name="Citroen M."/>
            <person name="Collymore A."/>
            <person name="Cooke P."/>
            <person name="Costello M."/>
            <person name="D'Aco K."/>
            <person name="Daza R."/>
            <person name="De Haan G."/>
            <person name="DeGray S."/>
            <person name="DeMaso C."/>
            <person name="Dhargay N."/>
            <person name="Dooley K."/>
            <person name="Dooley E."/>
            <person name="Doricent M."/>
            <person name="Dorje P."/>
            <person name="Dorjee K."/>
            <person name="Dupes A."/>
            <person name="Elong R."/>
            <person name="Falk J."/>
            <person name="Farina A."/>
            <person name="Faro S."/>
            <person name="Ferguson D."/>
            <person name="Fisher S."/>
            <person name="Foley C.D."/>
            <person name="Franke A."/>
            <person name="Friedrich D."/>
            <person name="Gadbois L."/>
            <person name="Gearin G."/>
            <person name="Gearin C.R."/>
            <person name="Giannoukos G."/>
            <person name="Goode T."/>
            <person name="Graham J."/>
            <person name="Grandbois E."/>
            <person name="Grewal S."/>
            <person name="Gyaltsen K."/>
            <person name="Hafez N."/>
            <person name="Hagos B."/>
            <person name="Hall J."/>
            <person name="Henson C."/>
            <person name="Hollinger A."/>
            <person name="Honan T."/>
            <person name="Huard M.D."/>
            <person name="Hughes L."/>
            <person name="Hurhula B."/>
            <person name="Husby M.E."/>
            <person name="Kamat A."/>
            <person name="Kanga B."/>
            <person name="Kashin S."/>
            <person name="Khazanovich D."/>
            <person name="Kisner P."/>
            <person name="Lance K."/>
            <person name="Lara M."/>
            <person name="Lee W."/>
            <person name="Lennon N."/>
            <person name="Letendre F."/>
            <person name="LeVine R."/>
            <person name="Lipovsky A."/>
            <person name="Liu X."/>
            <person name="Liu J."/>
            <person name="Liu S."/>
            <person name="Lokyitsang T."/>
            <person name="Lokyitsang Y."/>
            <person name="Lubonja R."/>
            <person name="Lui A."/>
            <person name="MacDonald P."/>
            <person name="Magnisalis V."/>
            <person name="Maru K."/>
            <person name="Matthews C."/>
            <person name="McCusker W."/>
            <person name="McDonough S."/>
            <person name="Mehta T."/>
            <person name="Meldrim J."/>
            <person name="Meneus L."/>
            <person name="Mihai O."/>
            <person name="Mihalev A."/>
            <person name="Mihova T."/>
            <person name="Mittelman R."/>
            <person name="Mlenga V."/>
            <person name="Montmayeur A."/>
            <person name="Mulrain L."/>
            <person name="Navidi A."/>
            <person name="Naylor J."/>
            <person name="Negash T."/>
            <person name="Nguyen T."/>
            <person name="Nguyen N."/>
            <person name="Nicol R."/>
            <person name="Norbu C."/>
            <person name="Norbu N."/>
            <person name="Novod N."/>
            <person name="O'Neill B."/>
            <person name="Osman S."/>
            <person name="Markiewicz E."/>
            <person name="Oyono O.L."/>
            <person name="Patti C."/>
            <person name="Phunkhang P."/>
            <person name="Pierre F."/>
            <person name="Priest M."/>
            <person name="Raghuraman S."/>
            <person name="Rege F."/>
            <person name="Reyes R."/>
            <person name="Rise C."/>
            <person name="Rogov P."/>
            <person name="Ross K."/>
            <person name="Ryan E."/>
            <person name="Settipalli S."/>
            <person name="Shea T."/>
            <person name="Sherpa N."/>
            <person name="Shi L."/>
            <person name="Shih D."/>
            <person name="Sparrow T."/>
            <person name="Spaulding J."/>
            <person name="Stalker J."/>
            <person name="Stange-Thomann N."/>
            <person name="Stavropoulos S."/>
            <person name="Stone C."/>
            <person name="Strader C."/>
            <person name="Tesfaye S."/>
            <person name="Thomson T."/>
            <person name="Thoulutsang Y."/>
            <person name="Thoulutsang D."/>
            <person name="Topham K."/>
            <person name="Topping I."/>
            <person name="Tsamla T."/>
            <person name="Vassiliev H."/>
            <person name="Vo A."/>
            <person name="Wangchuk T."/>
            <person name="Wangdi T."/>
            <person name="Weiand M."/>
            <person name="Wilkinson J."/>
            <person name="Wilson A."/>
            <person name="Yadav S."/>
            <person name="Young G."/>
            <person name="Yu Q."/>
            <person name="Zembek L."/>
            <person name="Zhong D."/>
            <person name="Zimmer A."/>
            <person name="Zwirko Z."/>
            <person name="Jaffe D.B."/>
            <person name="Alvarez P."/>
            <person name="Brockman W."/>
            <person name="Butler J."/>
            <person name="Chin C."/>
            <person name="Gnerre S."/>
            <person name="Grabherr M."/>
            <person name="Kleber M."/>
            <person name="Mauceli E."/>
            <person name="MacCallum I."/>
        </authorList>
    </citation>
    <scope>NUCLEOTIDE SEQUENCE [LARGE SCALE GENOMIC DNA]</scope>
    <source>
        <strain evidence="3">Tucson 15287-2541.00</strain>
    </source>
</reference>
<dbReference type="InterPro" id="IPR031720">
    <property type="entry name" value="DUF4728"/>
</dbReference>
<dbReference type="OrthoDB" id="10067585at2759"/>
<dbReference type="HOGENOM" id="CLU_998437_0_0_1"/>
<dbReference type="PANTHER" id="PTHR36694">
    <property type="entry name" value="PASIFLORA 1, ISOFORM A-RELATED"/>
    <property type="match status" value="1"/>
</dbReference>
<accession>B4IXK3</accession>
<feature type="transmembrane region" description="Helical" evidence="1">
    <location>
        <begin position="20"/>
        <end position="39"/>
    </location>
</feature>
<keyword evidence="1" id="KW-0472">Membrane</keyword>
<dbReference type="Pfam" id="PF15860">
    <property type="entry name" value="DUF4728"/>
    <property type="match status" value="1"/>
</dbReference>
<dbReference type="AlphaFoldDB" id="B4IXK3"/>
<dbReference type="EMBL" id="CH916366">
    <property type="protein sequence ID" value="EDV97465.1"/>
    <property type="molecule type" value="Genomic_DNA"/>
</dbReference>
<dbReference type="InParanoid" id="B4IXK3"/>
<feature type="transmembrane region" description="Helical" evidence="1">
    <location>
        <begin position="100"/>
        <end position="121"/>
    </location>
</feature>
<dbReference type="PhylomeDB" id="B4IXK3"/>
<evidence type="ECO:0000313" key="3">
    <source>
        <dbReference type="Proteomes" id="UP000001070"/>
    </source>
</evidence>
<name>B4IXK3_DROGR</name>
<dbReference type="KEGG" id="dgr:6558768"/>
<dbReference type="OMA" id="LFCSMLM"/>
<keyword evidence="3" id="KW-1185">Reference proteome</keyword>
<evidence type="ECO:0000313" key="2">
    <source>
        <dbReference type="EMBL" id="EDV97465.1"/>
    </source>
</evidence>
<dbReference type="eggNOG" id="ENOG502S0QK">
    <property type="taxonomic scope" value="Eukaryota"/>
</dbReference>
<keyword evidence="1" id="KW-0812">Transmembrane</keyword>
<protein>
    <submittedName>
        <fullName evidence="2">GH14687</fullName>
    </submittedName>
</protein>
<feature type="transmembrane region" description="Helical" evidence="1">
    <location>
        <begin position="69"/>
        <end position="93"/>
    </location>
</feature>
<evidence type="ECO:0000256" key="1">
    <source>
        <dbReference type="SAM" id="Phobius"/>
    </source>
</evidence>
<proteinExistence type="predicted"/>
<dbReference type="FunCoup" id="B4IXK3">
    <property type="interactions" value="11"/>
</dbReference>
<organism evidence="3">
    <name type="scientific">Drosophila grimshawi</name>
    <name type="common">Hawaiian fruit fly</name>
    <name type="synonym">Idiomyia grimshawi</name>
    <dbReference type="NCBI Taxonomy" id="7222"/>
    <lineage>
        <taxon>Eukaryota</taxon>
        <taxon>Metazoa</taxon>
        <taxon>Ecdysozoa</taxon>
        <taxon>Arthropoda</taxon>
        <taxon>Hexapoda</taxon>
        <taxon>Insecta</taxon>
        <taxon>Pterygota</taxon>
        <taxon>Neoptera</taxon>
        <taxon>Endopterygota</taxon>
        <taxon>Diptera</taxon>
        <taxon>Brachycera</taxon>
        <taxon>Muscomorpha</taxon>
        <taxon>Ephydroidea</taxon>
        <taxon>Drosophilidae</taxon>
        <taxon>Drosophila</taxon>
        <taxon>Hawaiian Drosophila</taxon>
    </lineage>
</organism>
<gene>
    <name evidence="2" type="primary">Dgri\GH14687</name>
    <name evidence="2" type="ORF">Dgri_GH14687</name>
</gene>
<feature type="transmembrane region" description="Helical" evidence="1">
    <location>
        <begin position="133"/>
        <end position="156"/>
    </location>
</feature>